<dbReference type="OrthoDB" id="10403257at2759"/>
<gene>
    <name evidence="1" type="ORF">BG011_008862</name>
</gene>
<feature type="non-terminal residue" evidence="1">
    <location>
        <position position="1"/>
    </location>
</feature>
<evidence type="ECO:0000313" key="1">
    <source>
        <dbReference type="EMBL" id="KAG0249869.1"/>
    </source>
</evidence>
<comment type="caution">
    <text evidence="1">The sequence shown here is derived from an EMBL/GenBank/DDBJ whole genome shotgun (WGS) entry which is preliminary data.</text>
</comment>
<dbReference type="Proteomes" id="UP000726737">
    <property type="component" value="Unassembled WGS sequence"/>
</dbReference>
<proteinExistence type="predicted"/>
<evidence type="ECO:0000313" key="2">
    <source>
        <dbReference type="Proteomes" id="UP000726737"/>
    </source>
</evidence>
<organism evidence="1 2">
    <name type="scientific">Mortierella polycephala</name>
    <dbReference type="NCBI Taxonomy" id="41804"/>
    <lineage>
        <taxon>Eukaryota</taxon>
        <taxon>Fungi</taxon>
        <taxon>Fungi incertae sedis</taxon>
        <taxon>Mucoromycota</taxon>
        <taxon>Mortierellomycotina</taxon>
        <taxon>Mortierellomycetes</taxon>
        <taxon>Mortierellales</taxon>
        <taxon>Mortierellaceae</taxon>
        <taxon>Mortierella</taxon>
    </lineage>
</organism>
<protein>
    <submittedName>
        <fullName evidence="1">Uncharacterized protein</fullName>
    </submittedName>
</protein>
<reference evidence="1" key="1">
    <citation type="journal article" date="2020" name="Fungal Divers.">
        <title>Resolving the Mortierellaceae phylogeny through synthesis of multi-gene phylogenetics and phylogenomics.</title>
        <authorList>
            <person name="Vandepol N."/>
            <person name="Liber J."/>
            <person name="Desiro A."/>
            <person name="Na H."/>
            <person name="Kennedy M."/>
            <person name="Barry K."/>
            <person name="Grigoriev I.V."/>
            <person name="Miller A.N."/>
            <person name="O'Donnell K."/>
            <person name="Stajich J.E."/>
            <person name="Bonito G."/>
        </authorList>
    </citation>
    <scope>NUCLEOTIDE SEQUENCE</scope>
    <source>
        <strain evidence="1">KOD948</strain>
    </source>
</reference>
<sequence>TTASATSQIRAGSITILVATSQVRAPPSTTFTTTAQAPVSVSAVLAADLLPALQPPRASSAAVSPLLLPPTWEESVGESCKYTNNDLKKKIFMDEDACRQSCHSHRRTLEQKWLDPHPLSCLIPV</sequence>
<keyword evidence="2" id="KW-1185">Reference proteome</keyword>
<dbReference type="AlphaFoldDB" id="A0A9P6TX22"/>
<accession>A0A9P6TX22</accession>
<dbReference type="EMBL" id="JAAAJA010000755">
    <property type="protein sequence ID" value="KAG0249869.1"/>
    <property type="molecule type" value="Genomic_DNA"/>
</dbReference>
<name>A0A9P6TX22_9FUNG</name>